<dbReference type="EMBL" id="CP001619">
    <property type="protein sequence ID" value="ACT96536.1"/>
    <property type="molecule type" value="Genomic_DNA"/>
</dbReference>
<keyword evidence="1" id="KW-0812">Transmembrane</keyword>
<name>C6VU54_DYAFD</name>
<dbReference type="HOGENOM" id="CLU_200178_2_0_10"/>
<sequence length="70" mass="7905">MPDRNDHSKNIQTMKSNFWKVWGMPIVIGILSGIGLISALTGDDIWDAISWLTLGFPVVVGFWFLRKGWA</sequence>
<dbReference type="KEGG" id="dfe:Dfer_5343"/>
<protein>
    <submittedName>
        <fullName evidence="2">Uncharacterized protein</fullName>
    </submittedName>
</protein>
<feature type="transmembrane region" description="Helical" evidence="1">
    <location>
        <begin position="21"/>
        <end position="42"/>
    </location>
</feature>
<keyword evidence="1" id="KW-0472">Membrane</keyword>
<organism evidence="2 3">
    <name type="scientific">Dyadobacter fermentans (strain ATCC 700827 / DSM 18053 / CIP 107007 / KCTC 52180 / NS114)</name>
    <dbReference type="NCBI Taxonomy" id="471854"/>
    <lineage>
        <taxon>Bacteria</taxon>
        <taxon>Pseudomonadati</taxon>
        <taxon>Bacteroidota</taxon>
        <taxon>Cytophagia</taxon>
        <taxon>Cytophagales</taxon>
        <taxon>Spirosomataceae</taxon>
        <taxon>Dyadobacter</taxon>
    </lineage>
</organism>
<evidence type="ECO:0000256" key="1">
    <source>
        <dbReference type="SAM" id="Phobius"/>
    </source>
</evidence>
<keyword evidence="1" id="KW-1133">Transmembrane helix</keyword>
<keyword evidence="3" id="KW-1185">Reference proteome</keyword>
<gene>
    <name evidence="2" type="ordered locus">Dfer_5343</name>
</gene>
<accession>C6VU54</accession>
<evidence type="ECO:0000313" key="2">
    <source>
        <dbReference type="EMBL" id="ACT96536.1"/>
    </source>
</evidence>
<dbReference type="AlphaFoldDB" id="C6VU54"/>
<proteinExistence type="predicted"/>
<dbReference type="STRING" id="471854.Dfer_5343"/>
<feature type="transmembrane region" description="Helical" evidence="1">
    <location>
        <begin position="48"/>
        <end position="65"/>
    </location>
</feature>
<dbReference type="Proteomes" id="UP000002011">
    <property type="component" value="Chromosome"/>
</dbReference>
<evidence type="ECO:0000313" key="3">
    <source>
        <dbReference type="Proteomes" id="UP000002011"/>
    </source>
</evidence>
<reference evidence="2 3" key="1">
    <citation type="journal article" date="2009" name="Stand. Genomic Sci.">
        <title>Complete genome sequence of Dyadobacter fermentans type strain (NS114).</title>
        <authorList>
            <person name="Lang E."/>
            <person name="Lapidus A."/>
            <person name="Chertkov O."/>
            <person name="Brettin T."/>
            <person name="Detter J.C."/>
            <person name="Han C."/>
            <person name="Copeland A."/>
            <person name="Glavina Del Rio T."/>
            <person name="Nolan M."/>
            <person name="Chen F."/>
            <person name="Lucas S."/>
            <person name="Tice H."/>
            <person name="Cheng J.F."/>
            <person name="Land M."/>
            <person name="Hauser L."/>
            <person name="Chang Y.J."/>
            <person name="Jeffries C.D."/>
            <person name="Kopitz M."/>
            <person name="Bruce D."/>
            <person name="Goodwin L."/>
            <person name="Pitluck S."/>
            <person name="Ovchinnikova G."/>
            <person name="Pati A."/>
            <person name="Ivanova N."/>
            <person name="Mavrommatis K."/>
            <person name="Chen A."/>
            <person name="Palaniappan K."/>
            <person name="Chain P."/>
            <person name="Bristow J."/>
            <person name="Eisen J.A."/>
            <person name="Markowitz V."/>
            <person name="Hugenholtz P."/>
            <person name="Goker M."/>
            <person name="Rohde M."/>
            <person name="Kyrpides N.C."/>
            <person name="Klenk H.P."/>
        </authorList>
    </citation>
    <scope>NUCLEOTIDE SEQUENCE [LARGE SCALE GENOMIC DNA]</scope>
    <source>
        <strain evidence="3">ATCC 700827 / DSM 18053 / CIP 107007 / KCTC 52180 / NS114</strain>
    </source>
</reference>